<evidence type="ECO:0000313" key="3">
    <source>
        <dbReference type="Proteomes" id="UP000620104"/>
    </source>
</evidence>
<dbReference type="AlphaFoldDB" id="A0A8H3YHG1"/>
<dbReference type="OrthoDB" id="2590867at2759"/>
<feature type="compositionally biased region" description="Low complexity" evidence="1">
    <location>
        <begin position="56"/>
        <end position="67"/>
    </location>
</feature>
<gene>
    <name evidence="2" type="ORF">NliqN6_4013</name>
</gene>
<name>A0A8H3YHG1_9TREE</name>
<feature type="region of interest" description="Disordered" evidence="1">
    <location>
        <begin position="45"/>
        <end position="100"/>
    </location>
</feature>
<dbReference type="Proteomes" id="UP000620104">
    <property type="component" value="Unassembled WGS sequence"/>
</dbReference>
<accession>A0A8H3YHG1</accession>
<evidence type="ECO:0000256" key="1">
    <source>
        <dbReference type="SAM" id="MobiDB-lite"/>
    </source>
</evidence>
<dbReference type="EMBL" id="BLZA01000023">
    <property type="protein sequence ID" value="GHJ87611.1"/>
    <property type="molecule type" value="Genomic_DNA"/>
</dbReference>
<reference evidence="2" key="1">
    <citation type="submission" date="2020-07" db="EMBL/GenBank/DDBJ databases">
        <title>Draft Genome Sequence of a Deep-Sea Yeast, Naganishia (Cryptococcus) liquefaciens strain N6.</title>
        <authorList>
            <person name="Han Y.W."/>
            <person name="Kajitani R."/>
            <person name="Morimoto H."/>
            <person name="Parhat M."/>
            <person name="Tsubouchi H."/>
            <person name="Bakenova O."/>
            <person name="Ogata M."/>
            <person name="Argunhan B."/>
            <person name="Aoki R."/>
            <person name="Kajiwara S."/>
            <person name="Itoh T."/>
            <person name="Iwasaki H."/>
        </authorList>
    </citation>
    <scope>NUCLEOTIDE SEQUENCE</scope>
    <source>
        <strain evidence="2">N6</strain>
    </source>
</reference>
<keyword evidence="3" id="KW-1185">Reference proteome</keyword>
<protein>
    <submittedName>
        <fullName evidence="2">Uncharacterized protein</fullName>
    </submittedName>
</protein>
<comment type="caution">
    <text evidence="2">The sequence shown here is derived from an EMBL/GenBank/DDBJ whole genome shotgun (WGS) entry which is preliminary data.</text>
</comment>
<sequence length="100" mass="9803">MSSTHTSTGSNAGSSLGNMVKDSAKVVGGLGDAIRGNINSFADSAVDSTPKAQHNAATGATTTTSGGVERRTEAGDKVAAGGADTMREGLDGLRGGGKTY</sequence>
<evidence type="ECO:0000313" key="2">
    <source>
        <dbReference type="EMBL" id="GHJ87611.1"/>
    </source>
</evidence>
<organism evidence="2 3">
    <name type="scientific">Naganishia liquefaciens</name>
    <dbReference type="NCBI Taxonomy" id="104408"/>
    <lineage>
        <taxon>Eukaryota</taxon>
        <taxon>Fungi</taxon>
        <taxon>Dikarya</taxon>
        <taxon>Basidiomycota</taxon>
        <taxon>Agaricomycotina</taxon>
        <taxon>Tremellomycetes</taxon>
        <taxon>Filobasidiales</taxon>
        <taxon>Filobasidiaceae</taxon>
        <taxon>Naganishia</taxon>
    </lineage>
</organism>
<proteinExistence type="predicted"/>